<dbReference type="OrthoDB" id="5576763at2759"/>
<keyword evidence="1" id="KW-0732">Signal</keyword>
<accession>A0A0B2WM61</accession>
<name>A0A0B2WM61_METAS</name>
<evidence type="ECO:0000256" key="1">
    <source>
        <dbReference type="SAM" id="SignalP"/>
    </source>
</evidence>
<evidence type="ECO:0008006" key="4">
    <source>
        <dbReference type="Google" id="ProtNLM"/>
    </source>
</evidence>
<organism evidence="2 3">
    <name type="scientific">Metarhizium album (strain ARSEF 1941)</name>
    <dbReference type="NCBI Taxonomy" id="1081103"/>
    <lineage>
        <taxon>Eukaryota</taxon>
        <taxon>Fungi</taxon>
        <taxon>Dikarya</taxon>
        <taxon>Ascomycota</taxon>
        <taxon>Pezizomycotina</taxon>
        <taxon>Sordariomycetes</taxon>
        <taxon>Hypocreomycetidae</taxon>
        <taxon>Hypocreales</taxon>
        <taxon>Clavicipitaceae</taxon>
        <taxon>Metarhizium</taxon>
    </lineage>
</organism>
<dbReference type="AlphaFoldDB" id="A0A0B2WM61"/>
<dbReference type="EMBL" id="AZHE01000041">
    <property type="protein sequence ID" value="KHN94105.1"/>
    <property type="molecule type" value="Genomic_DNA"/>
</dbReference>
<evidence type="ECO:0000313" key="3">
    <source>
        <dbReference type="Proteomes" id="UP000030816"/>
    </source>
</evidence>
<reference evidence="2 3" key="1">
    <citation type="journal article" date="2014" name="Proc. Natl. Acad. Sci. U.S.A.">
        <title>Trajectory and genomic determinants of fungal-pathogen speciation and host adaptation.</title>
        <authorList>
            <person name="Hu X."/>
            <person name="Xiao G."/>
            <person name="Zheng P."/>
            <person name="Shang Y."/>
            <person name="Su Y."/>
            <person name="Zhang X."/>
            <person name="Liu X."/>
            <person name="Zhan S."/>
            <person name="St Leger R.J."/>
            <person name="Wang C."/>
        </authorList>
    </citation>
    <scope>NUCLEOTIDE SEQUENCE [LARGE SCALE GENOMIC DNA]</scope>
    <source>
        <strain evidence="2 3">ARSEF 1941</strain>
    </source>
</reference>
<feature type="chain" id="PRO_5002079274" description="Concanavalin A-like lectin/glucanase" evidence="1">
    <location>
        <begin position="20"/>
        <end position="261"/>
    </location>
</feature>
<evidence type="ECO:0000313" key="2">
    <source>
        <dbReference type="EMBL" id="KHN94105.1"/>
    </source>
</evidence>
<gene>
    <name evidence="2" type="ORF">MAM_08035</name>
</gene>
<dbReference type="GeneID" id="63742490"/>
<comment type="caution">
    <text evidence="2">The sequence shown here is derived from an EMBL/GenBank/DDBJ whole genome shotgun (WGS) entry which is preliminary data.</text>
</comment>
<protein>
    <recommendedName>
        <fullName evidence="4">Concanavalin A-like lectin/glucanase</fullName>
    </recommendedName>
</protein>
<dbReference type="Proteomes" id="UP000030816">
    <property type="component" value="Unassembled WGS sequence"/>
</dbReference>
<proteinExistence type="predicted"/>
<dbReference type="STRING" id="1081103.A0A0B2WM61"/>
<dbReference type="HOGENOM" id="CLU_083946_0_0_1"/>
<dbReference type="RefSeq" id="XP_040675171.1">
    <property type="nucleotide sequence ID" value="XM_040826833.1"/>
</dbReference>
<keyword evidence="3" id="KW-1185">Reference proteome</keyword>
<sequence length="261" mass="27894">MKVQTRHVLALTVLPGCQAMSSFPWRFGNAPAKGATDITFPIKVVEADHNVQWYFAQQFRFLNKGMGYCGLQPQDDAKGKSRIRGVFSSFTGGTTSNDTNCGDGADGGPGVSCGVIFDHDYSHKVNMVVENGGGDKWIGKAVDATTGQETHIGSWTLPSGSGNINLGGDSGFVERFLHNDQPCSQIPRIVVNFYDPTSKTCGAGNSSIGTPKEYDFCKGQKNWTETQFAGGRTIGMGFKQAAVVEEQTSGSGHAQDKDSSC</sequence>
<feature type="signal peptide" evidence="1">
    <location>
        <begin position="1"/>
        <end position="19"/>
    </location>
</feature>